<evidence type="ECO:0000313" key="5">
    <source>
        <dbReference type="EMBL" id="MDS0295341.1"/>
    </source>
</evidence>
<dbReference type="Gene3D" id="3.40.50.720">
    <property type="entry name" value="NAD(P)-binding Rossmann-like Domain"/>
    <property type="match status" value="2"/>
</dbReference>
<dbReference type="SUPFAM" id="SSF48179">
    <property type="entry name" value="6-phosphogluconate dehydrogenase C-terminal domain-like"/>
    <property type="match status" value="1"/>
</dbReference>
<dbReference type="EMBL" id="JAMQOQ010000003">
    <property type="protein sequence ID" value="MDS0295341.1"/>
    <property type="molecule type" value="Genomic_DNA"/>
</dbReference>
<name>A0ABU2G4D5_9EURY</name>
<organism evidence="5 6">
    <name type="scientific">Halogeometricum luteum</name>
    <dbReference type="NCBI Taxonomy" id="2950537"/>
    <lineage>
        <taxon>Archaea</taxon>
        <taxon>Methanobacteriati</taxon>
        <taxon>Methanobacteriota</taxon>
        <taxon>Stenosarchaea group</taxon>
        <taxon>Halobacteria</taxon>
        <taxon>Halobacteriales</taxon>
        <taxon>Haloferacaceae</taxon>
        <taxon>Halogeometricum</taxon>
    </lineage>
</organism>
<dbReference type="Proteomes" id="UP001254813">
    <property type="component" value="Unassembled WGS sequence"/>
</dbReference>
<dbReference type="InterPro" id="IPR001732">
    <property type="entry name" value="UDP-Glc/GDP-Man_DH_N"/>
</dbReference>
<feature type="domain" description="UDP-glucose/GDP-mannose dehydrogenase dimerisation" evidence="3">
    <location>
        <begin position="191"/>
        <end position="290"/>
    </location>
</feature>
<dbReference type="Gene3D" id="1.20.5.100">
    <property type="entry name" value="Cytochrome c1, transmembrane anchor, C-terminal"/>
    <property type="match status" value="1"/>
</dbReference>
<evidence type="ECO:0000259" key="4">
    <source>
        <dbReference type="Pfam" id="PF03721"/>
    </source>
</evidence>
<sequence>MSKHGDTVAAHSSPKSSQQQSVSIRVVGAGTVGRATGTVLAEWGHAVTFVDVDESVRDELEADGYQTAAPTSSIDADVVLISVPTPYDPEVGRYSLEYVEAAVETIAEQNYEGVVAIRSTVSPGTTERLAKQHDLNHVAMVPEFLFADRATQDVRDATELIIGSNSEHARETLRTVFEPERTAIITLTPTEAEFAKLASNCFGATKISFANELWSTVRSFSEMTDAQVDAQRALSAFRMICPWHSADMGLEGGRPYGGACLPKDTQGLHGWAEDTGVEMPTLGGVIETNKMMQRDDY</sequence>
<evidence type="ECO:0000256" key="1">
    <source>
        <dbReference type="ARBA" id="ARBA00006601"/>
    </source>
</evidence>
<feature type="domain" description="UDP-glucose/GDP-mannose dehydrogenase N-terminal" evidence="4">
    <location>
        <begin position="67"/>
        <end position="175"/>
    </location>
</feature>
<accession>A0ABU2G4D5</accession>
<dbReference type="PANTHER" id="PTHR43750">
    <property type="entry name" value="UDP-GLUCOSE 6-DEHYDROGENASE TUAD"/>
    <property type="match status" value="1"/>
</dbReference>
<dbReference type="Pfam" id="PF00984">
    <property type="entry name" value="UDPG_MGDP_dh"/>
    <property type="match status" value="1"/>
</dbReference>
<feature type="compositionally biased region" description="Low complexity" evidence="2">
    <location>
        <begin position="12"/>
        <end position="22"/>
    </location>
</feature>
<dbReference type="Pfam" id="PF03721">
    <property type="entry name" value="UDPG_MGDP_dh_N"/>
    <property type="match status" value="1"/>
</dbReference>
<feature type="region of interest" description="Disordered" evidence="2">
    <location>
        <begin position="1"/>
        <end position="22"/>
    </location>
</feature>
<comment type="caution">
    <text evidence="5">The sequence shown here is derived from an EMBL/GenBank/DDBJ whole genome shotgun (WGS) entry which is preliminary data.</text>
</comment>
<dbReference type="InterPro" id="IPR008927">
    <property type="entry name" value="6-PGluconate_DH-like_C_sf"/>
</dbReference>
<proteinExistence type="inferred from homology"/>
<dbReference type="PANTHER" id="PTHR43750:SF3">
    <property type="entry name" value="UDP-GLUCOSE 6-DEHYDROGENASE TUAD"/>
    <property type="match status" value="1"/>
</dbReference>
<evidence type="ECO:0000256" key="2">
    <source>
        <dbReference type="SAM" id="MobiDB-lite"/>
    </source>
</evidence>
<gene>
    <name evidence="5" type="ORF">NDI79_14290</name>
</gene>
<dbReference type="InterPro" id="IPR014026">
    <property type="entry name" value="UDP-Glc/GDP-Man_DH_dimer"/>
</dbReference>
<dbReference type="InterPro" id="IPR036291">
    <property type="entry name" value="NAD(P)-bd_dom_sf"/>
</dbReference>
<dbReference type="RefSeq" id="WP_310929220.1">
    <property type="nucleotide sequence ID" value="NZ_JAMQOQ010000003.1"/>
</dbReference>
<keyword evidence="6" id="KW-1185">Reference proteome</keyword>
<evidence type="ECO:0008006" key="7">
    <source>
        <dbReference type="Google" id="ProtNLM"/>
    </source>
</evidence>
<reference evidence="5 6" key="1">
    <citation type="submission" date="2022-06" db="EMBL/GenBank/DDBJ databases">
        <title>Halogeometricum sp. a new haloarchaeum isolate from saline soil.</title>
        <authorList>
            <person name="Strakova D."/>
            <person name="Galisteo C."/>
            <person name="Sanchez-Porro C."/>
            <person name="Ventosa A."/>
        </authorList>
    </citation>
    <scope>NUCLEOTIDE SEQUENCE [LARGE SCALE GENOMIC DNA]</scope>
    <source>
        <strain evidence="6">S3BR25-2</strain>
    </source>
</reference>
<comment type="similarity">
    <text evidence="1">Belongs to the UDP-glucose/GDP-mannose dehydrogenase family.</text>
</comment>
<evidence type="ECO:0000313" key="6">
    <source>
        <dbReference type="Proteomes" id="UP001254813"/>
    </source>
</evidence>
<evidence type="ECO:0000259" key="3">
    <source>
        <dbReference type="Pfam" id="PF00984"/>
    </source>
</evidence>
<dbReference type="SUPFAM" id="SSF51735">
    <property type="entry name" value="NAD(P)-binding Rossmann-fold domains"/>
    <property type="match status" value="1"/>
</dbReference>
<protein>
    <recommendedName>
        <fullName evidence="7">UDP-N-acetyl-D-mannosamine dehydrogenase</fullName>
    </recommendedName>
</protein>